<reference evidence="1" key="2">
    <citation type="submission" date="2020-11" db="EMBL/GenBank/DDBJ databases">
        <authorList>
            <person name="McCartney M.A."/>
            <person name="Auch B."/>
            <person name="Kono T."/>
            <person name="Mallez S."/>
            <person name="Becker A."/>
            <person name="Gohl D.M."/>
            <person name="Silverstein K.A.T."/>
            <person name="Koren S."/>
            <person name="Bechman K.B."/>
            <person name="Herman A."/>
            <person name="Abrahante J.E."/>
            <person name="Garbe J."/>
        </authorList>
    </citation>
    <scope>NUCLEOTIDE SEQUENCE</scope>
    <source>
        <strain evidence="1">Duluth1</strain>
        <tissue evidence="1">Whole animal</tissue>
    </source>
</reference>
<comment type="caution">
    <text evidence="1">The sequence shown here is derived from an EMBL/GenBank/DDBJ whole genome shotgun (WGS) entry which is preliminary data.</text>
</comment>
<proteinExistence type="predicted"/>
<evidence type="ECO:0000313" key="1">
    <source>
        <dbReference type="EMBL" id="KAH3793650.1"/>
    </source>
</evidence>
<dbReference type="AlphaFoldDB" id="A0A9D4FBP7"/>
<keyword evidence="2" id="KW-1185">Reference proteome</keyword>
<dbReference type="EMBL" id="JAIWYP010000007">
    <property type="protein sequence ID" value="KAH3793650.1"/>
    <property type="molecule type" value="Genomic_DNA"/>
</dbReference>
<sequence length="107" mass="11888">MDSTIFQSLTGNVSGHIMTGPFTWQLSPVTDRSGSVTNYQSPGITLCFHRSHYVAPRVSSTLPSYIPLVMTPSNPILYGFNSLEDNLCLLIPMFYWRPLVSKSSTLT</sequence>
<reference evidence="1" key="1">
    <citation type="journal article" date="2019" name="bioRxiv">
        <title>The Genome of the Zebra Mussel, Dreissena polymorpha: A Resource for Invasive Species Research.</title>
        <authorList>
            <person name="McCartney M.A."/>
            <person name="Auch B."/>
            <person name="Kono T."/>
            <person name="Mallez S."/>
            <person name="Zhang Y."/>
            <person name="Obille A."/>
            <person name="Becker A."/>
            <person name="Abrahante J.E."/>
            <person name="Garbe J."/>
            <person name="Badalamenti J.P."/>
            <person name="Herman A."/>
            <person name="Mangelson H."/>
            <person name="Liachko I."/>
            <person name="Sullivan S."/>
            <person name="Sone E.D."/>
            <person name="Koren S."/>
            <person name="Silverstein K.A.T."/>
            <person name="Beckman K.B."/>
            <person name="Gohl D.M."/>
        </authorList>
    </citation>
    <scope>NUCLEOTIDE SEQUENCE</scope>
    <source>
        <strain evidence="1">Duluth1</strain>
        <tissue evidence="1">Whole animal</tissue>
    </source>
</reference>
<dbReference type="Proteomes" id="UP000828390">
    <property type="component" value="Unassembled WGS sequence"/>
</dbReference>
<name>A0A9D4FBP7_DREPO</name>
<organism evidence="1 2">
    <name type="scientific">Dreissena polymorpha</name>
    <name type="common">Zebra mussel</name>
    <name type="synonym">Mytilus polymorpha</name>
    <dbReference type="NCBI Taxonomy" id="45954"/>
    <lineage>
        <taxon>Eukaryota</taxon>
        <taxon>Metazoa</taxon>
        <taxon>Spiralia</taxon>
        <taxon>Lophotrochozoa</taxon>
        <taxon>Mollusca</taxon>
        <taxon>Bivalvia</taxon>
        <taxon>Autobranchia</taxon>
        <taxon>Heteroconchia</taxon>
        <taxon>Euheterodonta</taxon>
        <taxon>Imparidentia</taxon>
        <taxon>Neoheterodontei</taxon>
        <taxon>Myida</taxon>
        <taxon>Dreissenoidea</taxon>
        <taxon>Dreissenidae</taxon>
        <taxon>Dreissena</taxon>
    </lineage>
</organism>
<gene>
    <name evidence="1" type="ORF">DPMN_147166</name>
</gene>
<evidence type="ECO:0000313" key="2">
    <source>
        <dbReference type="Proteomes" id="UP000828390"/>
    </source>
</evidence>
<accession>A0A9D4FBP7</accession>
<protein>
    <submittedName>
        <fullName evidence="1">Uncharacterized protein</fullName>
    </submittedName>
</protein>